<proteinExistence type="evidence at protein level"/>
<evidence type="ECO:0000256" key="7">
    <source>
        <dbReference type="ARBA" id="ARBA00022842"/>
    </source>
</evidence>
<dbReference type="GO" id="GO:0046872">
    <property type="term" value="F:metal ion binding"/>
    <property type="evidence" value="ECO:0007669"/>
    <property type="project" value="UniProtKB-KW"/>
</dbReference>
<reference evidence="9" key="1">
    <citation type="submission" date="2023-10" db="PDB data bank">
        <title>Structural insights into the substrate specificity of GAMT and divergence of seco-iridoid and closed-ring iridoid.</title>
        <authorList>
            <person name="Li L."/>
            <person name="Luo Z."/>
            <person name="Wei W."/>
            <person name="Zhan R."/>
            <person name="Zhou H."/>
            <person name="Ma D."/>
        </authorList>
    </citation>
    <scope>X-RAY CRYSTALLOGRAPHY (1.96 ANGSTROMS)</scope>
</reference>
<keyword evidence="6" id="KW-0479">Metal-binding</keyword>
<protein>
    <submittedName>
        <fullName evidence="9">Geniposidic acid O-methyltransferase</fullName>
    </submittedName>
</protein>
<evidence type="ECO:0000256" key="3">
    <source>
        <dbReference type="ARBA" id="ARBA00007967"/>
    </source>
</evidence>
<dbReference type="Pfam" id="PF03492">
    <property type="entry name" value="Methyltransf_7"/>
    <property type="match status" value="1"/>
</dbReference>
<evidence type="ECO:0000256" key="5">
    <source>
        <dbReference type="ARBA" id="ARBA00022679"/>
    </source>
</evidence>
<evidence type="ECO:0000256" key="4">
    <source>
        <dbReference type="ARBA" id="ARBA00022603"/>
    </source>
</evidence>
<accession>A0ABF7PQ44</accession>
<sequence length="366" mass="41529">MGTEAKEKPESHPMNGGDDSKSYAQNSSYQKGVIEAAKAEVLLAIKEKLDFKTDWPRTFVIADYGCSTGPNTFFAMQNIVEAVELKNKSLQKPPIVDFHVFFNDLVDNDFNTLFKSLPSARNYFAAAVPGSFYERLFPKASLHLANSSYALHWLSKVPEEVRDQNSLAWNKSRTYCSGTNKEVTGAYFAQFRKDLNRFLNARAEELVGGGLLVIQLPGVPSGALPFNTGAGFLQELLGPCLFEMADLGFISHEKVYSFNLPMYFPSIEELNLVIKGNGHFTAEKIKILNHPMQQLLFDAKMTCLQFRSIFEGFIKDHFEIDIVDQLFDLYAKKLEESCSIFDQEIRKDVDLFVLLKRVLEHHHHHH</sequence>
<dbReference type="InterPro" id="IPR005299">
    <property type="entry name" value="MeTrfase_7"/>
</dbReference>
<organism evidence="9">
    <name type="scientific">Gardenia jasminoides</name>
    <name type="common">Cape jasmine</name>
    <name type="synonym">Gardenia augusta</name>
    <dbReference type="NCBI Taxonomy" id="114476"/>
    <lineage>
        <taxon>Eukaryota</taxon>
        <taxon>Viridiplantae</taxon>
        <taxon>Streptophyta</taxon>
        <taxon>Embryophyta</taxon>
        <taxon>Tracheophyta</taxon>
        <taxon>Spermatophyta</taxon>
        <taxon>Magnoliopsida</taxon>
        <taxon>eudicotyledons</taxon>
        <taxon>Gunneridae</taxon>
        <taxon>Pentapetalae</taxon>
        <taxon>asterids</taxon>
        <taxon>lamiids</taxon>
        <taxon>Gentianales</taxon>
        <taxon>Rubiaceae</taxon>
        <taxon>Ixoroideae</taxon>
        <taxon>Gardenieae complex</taxon>
        <taxon>Gardenieae - Pavetteae clade</taxon>
        <taxon>Gardenieae</taxon>
        <taxon>Gardenia</taxon>
    </lineage>
</organism>
<evidence type="ECO:0000256" key="2">
    <source>
        <dbReference type="ARBA" id="ARBA00004913"/>
    </source>
</evidence>
<keyword evidence="7" id="KW-0460">Magnesium</keyword>
<dbReference type="InterPro" id="IPR042086">
    <property type="entry name" value="MeTrfase_capping"/>
</dbReference>
<keyword evidence="5" id="KW-0808">Transferase</keyword>
<keyword evidence="9" id="KW-0002">3D-structure</keyword>
<dbReference type="Gene3D" id="1.10.1200.270">
    <property type="entry name" value="Methyltransferase, alpha-helical capping domain"/>
    <property type="match status" value="1"/>
</dbReference>
<dbReference type="SUPFAM" id="SSF53335">
    <property type="entry name" value="S-adenosyl-L-methionine-dependent methyltransferases"/>
    <property type="match status" value="1"/>
</dbReference>
<feature type="compositionally biased region" description="Basic and acidic residues" evidence="8">
    <location>
        <begin position="1"/>
        <end position="11"/>
    </location>
</feature>
<feature type="region of interest" description="Disordered" evidence="8">
    <location>
        <begin position="1"/>
        <end position="23"/>
    </location>
</feature>
<evidence type="ECO:0000313" key="9">
    <source>
        <dbReference type="PDB" id="8WWQ"/>
    </source>
</evidence>
<dbReference type="GO" id="GO:0032259">
    <property type="term" value="P:methylation"/>
    <property type="evidence" value="ECO:0007669"/>
    <property type="project" value="UniProtKB-KW"/>
</dbReference>
<evidence type="ECO:0000256" key="1">
    <source>
        <dbReference type="ARBA" id="ARBA00001946"/>
    </source>
</evidence>
<dbReference type="InterPro" id="IPR029063">
    <property type="entry name" value="SAM-dependent_MTases_sf"/>
</dbReference>
<dbReference type="PANTHER" id="PTHR31009">
    <property type="entry name" value="S-ADENOSYL-L-METHIONINE:CARBOXYL METHYLTRANSFERASE FAMILY PROTEIN"/>
    <property type="match status" value="1"/>
</dbReference>
<comment type="similarity">
    <text evidence="3">Belongs to the methyltransferase superfamily. Type-7 methyltransferase family.</text>
</comment>
<dbReference type="GO" id="GO:0008168">
    <property type="term" value="F:methyltransferase activity"/>
    <property type="evidence" value="ECO:0007669"/>
    <property type="project" value="UniProtKB-KW"/>
</dbReference>
<evidence type="ECO:0000256" key="8">
    <source>
        <dbReference type="SAM" id="MobiDB-lite"/>
    </source>
</evidence>
<keyword evidence="4" id="KW-0489">Methyltransferase</keyword>
<dbReference type="Gene3D" id="3.40.50.150">
    <property type="entry name" value="Vaccinia Virus protein VP39"/>
    <property type="match status" value="1"/>
</dbReference>
<name>A0ABF7PQ44_GARJA</name>
<dbReference type="AlphaFoldDB" id="A0ABF7PQ44"/>
<comment type="pathway">
    <text evidence="2">Alkaloid biosynthesis.</text>
</comment>
<dbReference type="PDB" id="8WWQ">
    <property type="method" value="X-ray"/>
    <property type="resolution" value="1.96 A"/>
    <property type="chains" value="A/B=1-366"/>
</dbReference>
<comment type="cofactor">
    <cofactor evidence="1">
        <name>Mg(2+)</name>
        <dbReference type="ChEBI" id="CHEBI:18420"/>
    </cofactor>
</comment>
<evidence type="ECO:0000256" key="6">
    <source>
        <dbReference type="ARBA" id="ARBA00022723"/>
    </source>
</evidence>